<gene>
    <name evidence="2" type="ORF">S40285_10714</name>
</gene>
<dbReference type="Proteomes" id="UP000028524">
    <property type="component" value="Unassembled WGS sequence"/>
</dbReference>
<proteinExistence type="predicted"/>
<reference evidence="2 3" key="1">
    <citation type="journal article" date="2014" name="BMC Genomics">
        <title>Comparative genome sequencing reveals chemotype-specific gene clusters in the toxigenic black mold Stachybotrys.</title>
        <authorList>
            <person name="Semeiks J."/>
            <person name="Borek D."/>
            <person name="Otwinowski Z."/>
            <person name="Grishin N.V."/>
        </authorList>
    </citation>
    <scope>NUCLEOTIDE SEQUENCE [LARGE SCALE GENOMIC DNA]</scope>
    <source>
        <strain evidence="2 3">IBT 40285</strain>
    </source>
</reference>
<keyword evidence="3" id="KW-1185">Reference proteome</keyword>
<dbReference type="HOGENOM" id="CLU_2114838_0_0_1"/>
<feature type="region of interest" description="Disordered" evidence="1">
    <location>
        <begin position="1"/>
        <end position="43"/>
    </location>
</feature>
<dbReference type="InParanoid" id="A0A084Q7X9"/>
<evidence type="ECO:0000313" key="2">
    <source>
        <dbReference type="EMBL" id="KFA60064.1"/>
    </source>
</evidence>
<organism evidence="2 3">
    <name type="scientific">Stachybotrys chlorohalonatus (strain IBT 40285)</name>
    <dbReference type="NCBI Taxonomy" id="1283841"/>
    <lineage>
        <taxon>Eukaryota</taxon>
        <taxon>Fungi</taxon>
        <taxon>Dikarya</taxon>
        <taxon>Ascomycota</taxon>
        <taxon>Pezizomycotina</taxon>
        <taxon>Sordariomycetes</taxon>
        <taxon>Hypocreomycetidae</taxon>
        <taxon>Hypocreales</taxon>
        <taxon>Stachybotryaceae</taxon>
        <taxon>Stachybotrys</taxon>
    </lineage>
</organism>
<evidence type="ECO:0000313" key="3">
    <source>
        <dbReference type="Proteomes" id="UP000028524"/>
    </source>
</evidence>
<dbReference type="EMBL" id="KL661937">
    <property type="protein sequence ID" value="KFA60064.1"/>
    <property type="molecule type" value="Genomic_DNA"/>
</dbReference>
<dbReference type="AlphaFoldDB" id="A0A084Q7X9"/>
<dbReference type="OrthoDB" id="5093416at2759"/>
<evidence type="ECO:0000256" key="1">
    <source>
        <dbReference type="SAM" id="MobiDB-lite"/>
    </source>
</evidence>
<accession>A0A084Q7X9</accession>
<name>A0A084Q7X9_STAC4</name>
<sequence>MHGYSSSEESEDPRRPRTQPANSTNNDQKKKKKKRLPPQQSINRIWKKFSNRKFNAALSVLPFDPVSPPATADRPNELLWDGYERAAEECRRKVDKIVKECRRINMRYRDPGWDL</sequence>
<feature type="non-terminal residue" evidence="2">
    <location>
        <position position="115"/>
    </location>
</feature>
<protein>
    <submittedName>
        <fullName evidence="2">Uncharacterized protein</fullName>
    </submittedName>
</protein>
<dbReference type="STRING" id="1283841.A0A084Q7X9"/>